<proteinExistence type="predicted"/>
<evidence type="ECO:0008006" key="5">
    <source>
        <dbReference type="Google" id="ProtNLM"/>
    </source>
</evidence>
<protein>
    <recommendedName>
        <fullName evidence="5">Lipoprotein</fullName>
    </recommendedName>
</protein>
<feature type="signal peptide" evidence="2">
    <location>
        <begin position="1"/>
        <end position="24"/>
    </location>
</feature>
<dbReference type="STRING" id="2340.JV46_12730"/>
<dbReference type="OrthoDB" id="5479759at2"/>
<name>A0A0B0H9B6_SOVGS</name>
<evidence type="ECO:0000313" key="3">
    <source>
        <dbReference type="EMBL" id="KHF25690.1"/>
    </source>
</evidence>
<dbReference type="RefSeq" id="WP_043115363.1">
    <property type="nucleotide sequence ID" value="NZ_JRAA01000001.1"/>
</dbReference>
<reference evidence="3 4" key="1">
    <citation type="journal article" date="2014" name="BMC Genomics">
        <title>The genome of the intracellular bacterium of the coastal bivalve, Solemya velum: a blueprint for thriving in and out of symbiosis.</title>
        <authorList>
            <person name="Dmytrenko O."/>
            <person name="Russell S.L."/>
            <person name="Loo W.T."/>
            <person name="Fontanez K.M."/>
            <person name="Liao L."/>
            <person name="Roeselers G."/>
            <person name="Sharma R."/>
            <person name="Stewart F.J."/>
            <person name="Newton I.L."/>
            <person name="Woyke T."/>
            <person name="Wu D."/>
            <person name="Lang J.M."/>
            <person name="Eisen J.A."/>
            <person name="Cavanaugh C.M."/>
        </authorList>
    </citation>
    <scope>NUCLEOTIDE SEQUENCE [LARGE SCALE GENOMIC DNA]</scope>
    <source>
        <strain evidence="3 4">WH</strain>
    </source>
</reference>
<dbReference type="PROSITE" id="PS51257">
    <property type="entry name" value="PROKAR_LIPOPROTEIN"/>
    <property type="match status" value="1"/>
</dbReference>
<accession>A0A0B0H9B6</accession>
<dbReference type="AlphaFoldDB" id="A0A0B0H9B6"/>
<gene>
    <name evidence="3" type="ORF">JV46_12730</name>
</gene>
<dbReference type="Proteomes" id="UP000030856">
    <property type="component" value="Unassembled WGS sequence"/>
</dbReference>
<evidence type="ECO:0000313" key="4">
    <source>
        <dbReference type="Proteomes" id="UP000030856"/>
    </source>
</evidence>
<organism evidence="3 4">
    <name type="scientific">Solemya velum gill symbiont</name>
    <dbReference type="NCBI Taxonomy" id="2340"/>
    <lineage>
        <taxon>Bacteria</taxon>
        <taxon>Pseudomonadati</taxon>
        <taxon>Pseudomonadota</taxon>
        <taxon>Gammaproteobacteria</taxon>
        <taxon>sulfur-oxidizing symbionts</taxon>
    </lineage>
</organism>
<comment type="caution">
    <text evidence="3">The sequence shown here is derived from an EMBL/GenBank/DDBJ whole genome shotgun (WGS) entry which is preliminary data.</text>
</comment>
<dbReference type="GeneID" id="86990955"/>
<feature type="chain" id="PRO_5002056825" description="Lipoprotein" evidence="2">
    <location>
        <begin position="25"/>
        <end position="247"/>
    </location>
</feature>
<evidence type="ECO:0000256" key="2">
    <source>
        <dbReference type="SAM" id="SignalP"/>
    </source>
</evidence>
<keyword evidence="2" id="KW-0732">Signal</keyword>
<feature type="region of interest" description="Disordered" evidence="1">
    <location>
        <begin position="222"/>
        <end position="247"/>
    </location>
</feature>
<keyword evidence="4" id="KW-1185">Reference proteome</keyword>
<dbReference type="EMBL" id="JRAA01000001">
    <property type="protein sequence ID" value="KHF25690.1"/>
    <property type="molecule type" value="Genomic_DNA"/>
</dbReference>
<evidence type="ECO:0000256" key="1">
    <source>
        <dbReference type="SAM" id="MobiDB-lite"/>
    </source>
</evidence>
<feature type="compositionally biased region" description="Polar residues" evidence="1">
    <location>
        <begin position="237"/>
        <end position="247"/>
    </location>
</feature>
<sequence length="247" mass="27787">MIRLLSTILLAVSVSISGCQTQLAKNQTQSNYQGEKLPGQNQMGLDDLIRKCEKDRDHAWKKYKKASARVERLKRKTYQSPEEVERVIGSAEVDAKIWLAKADKAAKNCEKLLSCRELARTSALRLKMPSHKSKNQLEGSSSITGDELLALIDEQCAADQATLANNFESFTQVLEREEAEANYRIGVTTSDSGNPWHPPASSKVPSLSKRFKFRSDKRLIRVDELDDTNDPQIRPNIDSQTRTIDQP</sequence>